<comment type="similarity">
    <text evidence="1">Belongs to the 'phage' integrase family.</text>
</comment>
<feature type="domain" description="Phage integrase SAM-like" evidence="5">
    <location>
        <begin position="112"/>
        <end position="201"/>
    </location>
</feature>
<comment type="caution">
    <text evidence="6">The sequence shown here is derived from an EMBL/GenBank/DDBJ whole genome shotgun (WGS) entry which is preliminary data.</text>
</comment>
<dbReference type="InterPro" id="IPR011010">
    <property type="entry name" value="DNA_brk_join_enz"/>
</dbReference>
<evidence type="ECO:0000313" key="7">
    <source>
        <dbReference type="Proteomes" id="UP000036951"/>
    </source>
</evidence>
<feature type="domain" description="Tyr recombinase" evidence="4">
    <location>
        <begin position="231"/>
        <end position="387"/>
    </location>
</feature>
<sequence length="404" mass="46083">MTTVRLTFRMAADSSRKGTLYFQIIHRNTVKTLSTRCRIFADEWDEPNSRIFIMSPVSARRTATLLGIRNRIRHEMHRLNGIINKYDCSGLPYNTADIIHCYRNSQPAVNHSLFAFMHRHIRMLSAQGRLRTADTYRQTLSSITTFRNGADISLSMLTVPFVESYESWLRSRRLCRNTTSFYMRILRSVYNKAAAEGIVPKGNPFATVYTGVDKTSRRAVSLADISRIKALNLAAHTPLAFARDMFLFSFYMRGMSFVDMAFLRKKDLSNNYVVYSRKKTGQQLTVRWERPMQAIVDAYGPSSTQYLLPVIVREDGTERSQYLNAMLRVNRNLKKIGVMAGIPIPLTMYVARHSWATAAKEKDISIGIISQAMGHDSENTTQIYLASIKTGKIDDANRDILNGI</sequence>
<dbReference type="Proteomes" id="UP000036951">
    <property type="component" value="Unassembled WGS sequence"/>
</dbReference>
<dbReference type="OrthoDB" id="5326076at2"/>
<dbReference type="GO" id="GO:0003677">
    <property type="term" value="F:DNA binding"/>
    <property type="evidence" value="ECO:0007669"/>
    <property type="project" value="UniProtKB-KW"/>
</dbReference>
<evidence type="ECO:0008006" key="8">
    <source>
        <dbReference type="Google" id="ProtNLM"/>
    </source>
</evidence>
<dbReference type="PANTHER" id="PTHR30349">
    <property type="entry name" value="PHAGE INTEGRASE-RELATED"/>
    <property type="match status" value="1"/>
</dbReference>
<protein>
    <recommendedName>
        <fullName evidence="8">Integrase</fullName>
    </recommendedName>
</protein>
<dbReference type="InterPro" id="IPR025269">
    <property type="entry name" value="SAM-like_dom"/>
</dbReference>
<dbReference type="Gene3D" id="1.10.150.130">
    <property type="match status" value="1"/>
</dbReference>
<keyword evidence="3" id="KW-0233">DNA recombination</keyword>
<reference evidence="6 7" key="1">
    <citation type="submission" date="2015-06" db="EMBL/GenBank/DDBJ databases">
        <title>Prevotella sp. 109, sp. nov., a novel member of the family Prevotellaceae isolated from human faeces.</title>
        <authorList>
            <person name="Shkoporov A.N."/>
            <person name="Chaplin A.V."/>
            <person name="Kafarskaia L.I."/>
            <person name="Efimov B.A."/>
        </authorList>
    </citation>
    <scope>NUCLEOTIDE SEQUENCE [LARGE SCALE GENOMIC DNA]</scope>
    <source>
        <strain evidence="6 7">109</strain>
    </source>
</reference>
<dbReference type="CDD" id="cd01185">
    <property type="entry name" value="INTN1_C_like"/>
    <property type="match status" value="1"/>
</dbReference>
<dbReference type="PANTHER" id="PTHR30349:SF64">
    <property type="entry name" value="PROPHAGE INTEGRASE INTD-RELATED"/>
    <property type="match status" value="1"/>
</dbReference>
<proteinExistence type="inferred from homology"/>
<accession>A0A8E1QVH2</accession>
<dbReference type="GO" id="GO:0006310">
    <property type="term" value="P:DNA recombination"/>
    <property type="evidence" value="ECO:0007669"/>
    <property type="project" value="UniProtKB-KW"/>
</dbReference>
<dbReference type="Pfam" id="PF00589">
    <property type="entry name" value="Phage_integrase"/>
    <property type="match status" value="1"/>
</dbReference>
<organism evidence="6 7">
    <name type="scientific">Xylanibacter rarus</name>
    <dbReference type="NCBI Taxonomy" id="1676614"/>
    <lineage>
        <taxon>Bacteria</taxon>
        <taxon>Pseudomonadati</taxon>
        <taxon>Bacteroidota</taxon>
        <taxon>Bacteroidia</taxon>
        <taxon>Bacteroidales</taxon>
        <taxon>Prevotellaceae</taxon>
        <taxon>Xylanibacter</taxon>
    </lineage>
</organism>
<evidence type="ECO:0000259" key="5">
    <source>
        <dbReference type="Pfam" id="PF13102"/>
    </source>
</evidence>
<dbReference type="AlphaFoldDB" id="A0A8E1QVH2"/>
<dbReference type="InterPro" id="IPR010998">
    <property type="entry name" value="Integrase_recombinase_N"/>
</dbReference>
<dbReference type="SUPFAM" id="SSF56349">
    <property type="entry name" value="DNA breaking-rejoining enzymes"/>
    <property type="match status" value="1"/>
</dbReference>
<dbReference type="InterPro" id="IPR013762">
    <property type="entry name" value="Integrase-like_cat_sf"/>
</dbReference>
<dbReference type="RefSeq" id="WP_082335320.1">
    <property type="nucleotide sequence ID" value="NZ_LFQU01000069.1"/>
</dbReference>
<evidence type="ECO:0000256" key="2">
    <source>
        <dbReference type="ARBA" id="ARBA00023125"/>
    </source>
</evidence>
<dbReference type="EMBL" id="LFQU01000069">
    <property type="protein sequence ID" value="KOO65761.1"/>
    <property type="molecule type" value="Genomic_DNA"/>
</dbReference>
<keyword evidence="7" id="KW-1185">Reference proteome</keyword>
<dbReference type="Pfam" id="PF13102">
    <property type="entry name" value="Phage_int_SAM_5"/>
    <property type="match status" value="1"/>
</dbReference>
<dbReference type="InterPro" id="IPR050090">
    <property type="entry name" value="Tyrosine_recombinase_XerCD"/>
</dbReference>
<dbReference type="InterPro" id="IPR002104">
    <property type="entry name" value="Integrase_catalytic"/>
</dbReference>
<gene>
    <name evidence="6" type="ORF">ACU52_14505</name>
</gene>
<dbReference type="GO" id="GO:0015074">
    <property type="term" value="P:DNA integration"/>
    <property type="evidence" value="ECO:0007669"/>
    <property type="project" value="InterPro"/>
</dbReference>
<dbReference type="Gene3D" id="1.10.443.10">
    <property type="entry name" value="Intergrase catalytic core"/>
    <property type="match status" value="1"/>
</dbReference>
<evidence type="ECO:0000313" key="6">
    <source>
        <dbReference type="EMBL" id="KOO65761.1"/>
    </source>
</evidence>
<evidence type="ECO:0000256" key="1">
    <source>
        <dbReference type="ARBA" id="ARBA00008857"/>
    </source>
</evidence>
<name>A0A8E1QVH2_9BACT</name>
<evidence type="ECO:0000256" key="3">
    <source>
        <dbReference type="ARBA" id="ARBA00023172"/>
    </source>
</evidence>
<evidence type="ECO:0000259" key="4">
    <source>
        <dbReference type="Pfam" id="PF00589"/>
    </source>
</evidence>
<keyword evidence="2" id="KW-0238">DNA-binding</keyword>